<evidence type="ECO:0000256" key="1">
    <source>
        <dbReference type="SAM" id="MobiDB-lite"/>
    </source>
</evidence>
<name>A0A0B5ER26_STRA4</name>
<dbReference type="KEGG" id="sals:SLNWT_0226"/>
<dbReference type="AlphaFoldDB" id="A0A0B5ER26"/>
<reference evidence="2 3" key="1">
    <citation type="submission" date="2015-01" db="EMBL/GenBank/DDBJ databases">
        <title>Enhanced salinomycin production by adjusting the supply of polyketide extender units in Streptomyce albus DSM 41398.</title>
        <authorList>
            <person name="Lu C."/>
        </authorList>
    </citation>
    <scope>NUCLEOTIDE SEQUENCE [LARGE SCALE GENOMIC DNA]</scope>
    <source>
        <strain evidence="3">ATCC 21838 / DSM 41398 / FERM P-419 / JCM 4703 / NBRC 107858</strain>
    </source>
</reference>
<feature type="compositionally biased region" description="Low complexity" evidence="1">
    <location>
        <begin position="78"/>
        <end position="88"/>
    </location>
</feature>
<sequence>MSLLGHASPLRPVRPGPAAPDATMPGVFRRRAGQVHGRERGAHGLTARPPVPPGHPAPVPEGPIPLSAGRRSHRARTRGPTAPRARTAMLLGCP</sequence>
<feature type="region of interest" description="Disordered" evidence="1">
    <location>
        <begin position="1"/>
        <end position="94"/>
    </location>
</feature>
<protein>
    <submittedName>
        <fullName evidence="2">Uncharacterized protein</fullName>
    </submittedName>
</protein>
<dbReference type="EMBL" id="CP010519">
    <property type="protein sequence ID" value="AJE80602.1"/>
    <property type="molecule type" value="Genomic_DNA"/>
</dbReference>
<organism evidence="2 3">
    <name type="scientific">Streptomyces albus (strain ATCC 21838 / DSM 41398 / FERM P-419 / JCM 4703 / NBRC 107858)</name>
    <dbReference type="NCBI Taxonomy" id="1081613"/>
    <lineage>
        <taxon>Bacteria</taxon>
        <taxon>Bacillati</taxon>
        <taxon>Actinomycetota</taxon>
        <taxon>Actinomycetes</taxon>
        <taxon>Kitasatosporales</taxon>
        <taxon>Streptomycetaceae</taxon>
        <taxon>Streptomyces</taxon>
    </lineage>
</organism>
<proteinExistence type="predicted"/>
<feature type="compositionally biased region" description="Pro residues" evidence="1">
    <location>
        <begin position="49"/>
        <end position="63"/>
    </location>
</feature>
<evidence type="ECO:0000313" key="2">
    <source>
        <dbReference type="EMBL" id="AJE80602.1"/>
    </source>
</evidence>
<gene>
    <name evidence="2" type="ORF">SLNWT_0226</name>
</gene>
<accession>A0A0B5ER26</accession>
<keyword evidence="3" id="KW-1185">Reference proteome</keyword>
<evidence type="ECO:0000313" key="3">
    <source>
        <dbReference type="Proteomes" id="UP000031523"/>
    </source>
</evidence>
<dbReference type="Proteomes" id="UP000031523">
    <property type="component" value="Chromosome"/>
</dbReference>